<feature type="transmembrane region" description="Helical" evidence="1">
    <location>
        <begin position="192"/>
        <end position="211"/>
    </location>
</feature>
<evidence type="ECO:0000256" key="2">
    <source>
        <dbReference type="SAM" id="SignalP"/>
    </source>
</evidence>
<feature type="transmembrane region" description="Helical" evidence="1">
    <location>
        <begin position="102"/>
        <end position="120"/>
    </location>
</feature>
<keyword evidence="1" id="KW-0472">Membrane</keyword>
<name>A0ABW4X6M0_9ACTN</name>
<feature type="chain" id="PRO_5046991248" description="Integral membrane protein" evidence="2">
    <location>
        <begin position="24"/>
        <end position="292"/>
    </location>
</feature>
<evidence type="ECO:0000313" key="4">
    <source>
        <dbReference type="Proteomes" id="UP001597402"/>
    </source>
</evidence>
<organism evidence="3 4">
    <name type="scientific">Blastococcus deserti</name>
    <dbReference type="NCBI Taxonomy" id="2259033"/>
    <lineage>
        <taxon>Bacteria</taxon>
        <taxon>Bacillati</taxon>
        <taxon>Actinomycetota</taxon>
        <taxon>Actinomycetes</taxon>
        <taxon>Geodermatophilales</taxon>
        <taxon>Geodermatophilaceae</taxon>
        <taxon>Blastococcus</taxon>
    </lineage>
</organism>
<evidence type="ECO:0000313" key="3">
    <source>
        <dbReference type="EMBL" id="MFD2091065.1"/>
    </source>
</evidence>
<comment type="caution">
    <text evidence="3">The sequence shown here is derived from an EMBL/GenBank/DDBJ whole genome shotgun (WGS) entry which is preliminary data.</text>
</comment>
<keyword evidence="1" id="KW-0812">Transmembrane</keyword>
<protein>
    <recommendedName>
        <fullName evidence="5">Integral membrane protein</fullName>
    </recommendedName>
</protein>
<feature type="transmembrane region" description="Helical" evidence="1">
    <location>
        <begin position="132"/>
        <end position="151"/>
    </location>
</feature>
<feature type="signal peptide" evidence="2">
    <location>
        <begin position="1"/>
        <end position="23"/>
    </location>
</feature>
<feature type="transmembrane region" description="Helical" evidence="1">
    <location>
        <begin position="216"/>
        <end position="239"/>
    </location>
</feature>
<dbReference type="Proteomes" id="UP001597402">
    <property type="component" value="Unassembled WGS sequence"/>
</dbReference>
<dbReference type="PANTHER" id="PTHR40761">
    <property type="entry name" value="CONSERVED INTEGRAL MEMBRANE ALANINE VALINE AND LEUCINE RICH PROTEIN-RELATED"/>
    <property type="match status" value="1"/>
</dbReference>
<keyword evidence="2" id="KW-0732">Signal</keyword>
<dbReference type="EMBL" id="JBHUHP010000004">
    <property type="protein sequence ID" value="MFD2091065.1"/>
    <property type="molecule type" value="Genomic_DNA"/>
</dbReference>
<feature type="transmembrane region" description="Helical" evidence="1">
    <location>
        <begin position="245"/>
        <end position="265"/>
    </location>
</feature>
<dbReference type="PANTHER" id="PTHR40761:SF1">
    <property type="entry name" value="CONSERVED INTEGRAL MEMBRANE ALANINE VALINE AND LEUCINE RICH PROTEIN-RELATED"/>
    <property type="match status" value="1"/>
</dbReference>
<proteinExistence type="predicted"/>
<feature type="transmembrane region" description="Helical" evidence="1">
    <location>
        <begin position="158"/>
        <end position="180"/>
    </location>
</feature>
<reference evidence="4" key="1">
    <citation type="journal article" date="2019" name="Int. J. Syst. Evol. Microbiol.">
        <title>The Global Catalogue of Microorganisms (GCM) 10K type strain sequencing project: providing services to taxonomists for standard genome sequencing and annotation.</title>
        <authorList>
            <consortium name="The Broad Institute Genomics Platform"/>
            <consortium name="The Broad Institute Genome Sequencing Center for Infectious Disease"/>
            <person name="Wu L."/>
            <person name="Ma J."/>
        </authorList>
    </citation>
    <scope>NUCLEOTIDE SEQUENCE [LARGE SCALE GENOMIC DNA]</scope>
    <source>
        <strain evidence="4">JCM 3338</strain>
    </source>
</reference>
<dbReference type="RefSeq" id="WP_376872904.1">
    <property type="nucleotide sequence ID" value="NZ_JBHUHP010000004.1"/>
</dbReference>
<evidence type="ECO:0000256" key="1">
    <source>
        <dbReference type="SAM" id="Phobius"/>
    </source>
</evidence>
<feature type="transmembrane region" description="Helical" evidence="1">
    <location>
        <begin position="47"/>
        <end position="68"/>
    </location>
</feature>
<keyword evidence="4" id="KW-1185">Reference proteome</keyword>
<sequence>MLLAVLAVAGAALCYGASAVFQAAAVARSARTDLTGLLGGLARDPRYLCGLLLVAAGFLLSVVAIRALPLFVVQSARASSLGVTAVLAAFVLGTRLRPRERIALVGVAVGLVAVALAAAPQGPADVPGVVRWAALAAALGLAALTVVAARTRPSARTAAVVAALAGSCFGLLALSARVLGPTALPGVLTDPSAYAVAVTSAAGLVAGALALQRGTVVAVTTTMVATEAALGSLLGLAVGDRPADGMAGAAAAGFAVTVCSALLLARFGAPEAVTGAAADPGRGSAAVAGPDR</sequence>
<accession>A0ABW4X6M0</accession>
<gene>
    <name evidence="3" type="ORF">ACFSHS_05700</name>
</gene>
<evidence type="ECO:0008006" key="5">
    <source>
        <dbReference type="Google" id="ProtNLM"/>
    </source>
</evidence>
<keyword evidence="1" id="KW-1133">Transmembrane helix</keyword>